<dbReference type="SUPFAM" id="SSF46894">
    <property type="entry name" value="C-terminal effector domain of the bipartite response regulators"/>
    <property type="match status" value="1"/>
</dbReference>
<feature type="domain" description="PAC" evidence="4">
    <location>
        <begin position="237"/>
        <end position="289"/>
    </location>
</feature>
<evidence type="ECO:0000259" key="4">
    <source>
        <dbReference type="PROSITE" id="PS50113"/>
    </source>
</evidence>
<accession>A0A8J6P495</accession>
<dbReference type="InterPro" id="IPR035965">
    <property type="entry name" value="PAS-like_dom_sf"/>
</dbReference>
<dbReference type="InterPro" id="IPR000792">
    <property type="entry name" value="Tscrpt_reg_LuxR_C"/>
</dbReference>
<dbReference type="PROSITE" id="PS00622">
    <property type="entry name" value="HTH_LUXR_1"/>
    <property type="match status" value="1"/>
</dbReference>
<keyword evidence="1" id="KW-0175">Coiled coil</keyword>
<feature type="coiled-coil region" evidence="1">
    <location>
        <begin position="7"/>
        <end position="34"/>
    </location>
</feature>
<protein>
    <submittedName>
        <fullName evidence="5">PAS domain S-box protein</fullName>
    </submittedName>
</protein>
<dbReference type="Gene3D" id="1.10.10.10">
    <property type="entry name" value="Winged helix-like DNA-binding domain superfamily/Winged helix DNA-binding domain"/>
    <property type="match status" value="1"/>
</dbReference>
<dbReference type="Proteomes" id="UP000605201">
    <property type="component" value="Unassembled WGS sequence"/>
</dbReference>
<dbReference type="InterPro" id="IPR036388">
    <property type="entry name" value="WH-like_DNA-bd_sf"/>
</dbReference>
<feature type="coiled-coil region" evidence="1">
    <location>
        <begin position="284"/>
        <end position="332"/>
    </location>
</feature>
<dbReference type="InterPro" id="IPR016032">
    <property type="entry name" value="Sig_transdc_resp-reg_C-effctor"/>
</dbReference>
<dbReference type="CDD" id="cd00130">
    <property type="entry name" value="PAS"/>
    <property type="match status" value="2"/>
</dbReference>
<evidence type="ECO:0000313" key="6">
    <source>
        <dbReference type="Proteomes" id="UP000605201"/>
    </source>
</evidence>
<dbReference type="CDD" id="cd06170">
    <property type="entry name" value="LuxR_C_like"/>
    <property type="match status" value="1"/>
</dbReference>
<dbReference type="InterPro" id="IPR001610">
    <property type="entry name" value="PAC"/>
</dbReference>
<organism evidence="5 6">
    <name type="scientific">Candidatus Desulfatibia vada</name>
    <dbReference type="NCBI Taxonomy" id="2841696"/>
    <lineage>
        <taxon>Bacteria</taxon>
        <taxon>Pseudomonadati</taxon>
        <taxon>Thermodesulfobacteriota</taxon>
        <taxon>Desulfobacteria</taxon>
        <taxon>Desulfobacterales</taxon>
        <taxon>Desulfobacterales incertae sedis</taxon>
        <taxon>Candidatus Desulfatibia</taxon>
    </lineage>
</organism>
<dbReference type="Gene3D" id="3.30.450.20">
    <property type="entry name" value="PAS domain"/>
    <property type="match status" value="2"/>
</dbReference>
<dbReference type="Pfam" id="PF13426">
    <property type="entry name" value="PAS_9"/>
    <property type="match status" value="2"/>
</dbReference>
<dbReference type="SMART" id="SM00091">
    <property type="entry name" value="PAS"/>
    <property type="match status" value="2"/>
</dbReference>
<gene>
    <name evidence="5" type="ORF">H8D96_14935</name>
</gene>
<dbReference type="SMART" id="SM00086">
    <property type="entry name" value="PAC"/>
    <property type="match status" value="2"/>
</dbReference>
<dbReference type="SUPFAM" id="SSF55785">
    <property type="entry name" value="PYP-like sensor domain (PAS domain)"/>
    <property type="match status" value="2"/>
</dbReference>
<evidence type="ECO:0000259" key="2">
    <source>
        <dbReference type="PROSITE" id="PS50043"/>
    </source>
</evidence>
<dbReference type="GO" id="GO:0003677">
    <property type="term" value="F:DNA binding"/>
    <property type="evidence" value="ECO:0007669"/>
    <property type="project" value="InterPro"/>
</dbReference>
<feature type="domain" description="PAS" evidence="3">
    <location>
        <begin position="34"/>
        <end position="86"/>
    </location>
</feature>
<dbReference type="NCBIfam" id="TIGR00229">
    <property type="entry name" value="sensory_box"/>
    <property type="match status" value="2"/>
</dbReference>
<name>A0A8J6P495_9BACT</name>
<dbReference type="PANTHER" id="PTHR44757:SF2">
    <property type="entry name" value="BIOFILM ARCHITECTURE MAINTENANCE PROTEIN MBAA"/>
    <property type="match status" value="1"/>
</dbReference>
<dbReference type="PROSITE" id="PS50113">
    <property type="entry name" value="PAC"/>
    <property type="match status" value="1"/>
</dbReference>
<reference evidence="5 6" key="1">
    <citation type="submission" date="2020-08" db="EMBL/GenBank/DDBJ databases">
        <title>Bridging the membrane lipid divide: bacteria of the FCB group superphylum have the potential to synthesize archaeal ether lipids.</title>
        <authorList>
            <person name="Villanueva L."/>
            <person name="Von Meijenfeldt F.A.B."/>
            <person name="Westbye A.B."/>
            <person name="Yadav S."/>
            <person name="Hopmans E.C."/>
            <person name="Dutilh B.E."/>
            <person name="Sinninghe Damste J.S."/>
        </authorList>
    </citation>
    <scope>NUCLEOTIDE SEQUENCE [LARGE SCALE GENOMIC DNA]</scope>
    <source>
        <strain evidence="5">NIOZ-UU17</strain>
    </source>
</reference>
<dbReference type="GO" id="GO:0006355">
    <property type="term" value="P:regulation of DNA-templated transcription"/>
    <property type="evidence" value="ECO:0007669"/>
    <property type="project" value="InterPro"/>
</dbReference>
<dbReference type="InterPro" id="IPR052155">
    <property type="entry name" value="Biofilm_reg_signaling"/>
</dbReference>
<dbReference type="InterPro" id="IPR000700">
    <property type="entry name" value="PAS-assoc_C"/>
</dbReference>
<evidence type="ECO:0000313" key="5">
    <source>
        <dbReference type="EMBL" id="MBC8433202.1"/>
    </source>
</evidence>
<dbReference type="PROSITE" id="PS50112">
    <property type="entry name" value="PAS"/>
    <property type="match status" value="2"/>
</dbReference>
<evidence type="ECO:0000256" key="1">
    <source>
        <dbReference type="SAM" id="Coils"/>
    </source>
</evidence>
<dbReference type="PANTHER" id="PTHR44757">
    <property type="entry name" value="DIGUANYLATE CYCLASE DGCP"/>
    <property type="match status" value="1"/>
</dbReference>
<comment type="caution">
    <text evidence="5">The sequence shown here is derived from an EMBL/GenBank/DDBJ whole genome shotgun (WGS) entry which is preliminary data.</text>
</comment>
<sequence length="449" mass="51781">MTGKPTYEELESRINALQSDVAGLKQSLEKLSEKERYYRLLLANLHDDILVIDRQYRIIDANKAFLDTSGRSRKEVIGRYCYEISHGYREPCSKYGEECMLQEVFETGRSATCLHKHIHSDGSKILCDLILSPLKNNADDRVTHVIEAIRDVTNLLDAERKLSKSEAQHRFLLETMAQGFGIQDENGLFTYVNDKICKMIGYLKEEIIGRHGTDFMDEVNQKIYNQQIVKRKKGLDESYEIELAGKNGKNIAVIVSPQSIIDIDDNYKGSFAIFTDISKQKRFKEVLLKDYDRLDRRVNNCTRELEVKTQNLEELNTALKVLLKKRDEDRIELEEKVLVNVQELIVTYLEKLQKSGLDDRQKTYVDIIESNLNDIVSPFVRGLSSKYLSLTPTEIQTANLVKQGKTSKEIAKLVNLSARTIEFHRDNIRKKMGIKNKKVNLRTHLLAMQ</sequence>
<dbReference type="InterPro" id="IPR000014">
    <property type="entry name" value="PAS"/>
</dbReference>
<evidence type="ECO:0000259" key="3">
    <source>
        <dbReference type="PROSITE" id="PS50112"/>
    </source>
</evidence>
<dbReference type="AlphaFoldDB" id="A0A8J6P495"/>
<dbReference type="SMART" id="SM00421">
    <property type="entry name" value="HTH_LUXR"/>
    <property type="match status" value="1"/>
</dbReference>
<feature type="domain" description="HTH luxR-type" evidence="2">
    <location>
        <begin position="383"/>
        <end position="449"/>
    </location>
</feature>
<proteinExistence type="predicted"/>
<dbReference type="PROSITE" id="PS50043">
    <property type="entry name" value="HTH_LUXR_2"/>
    <property type="match status" value="1"/>
</dbReference>
<feature type="domain" description="PAS" evidence="3">
    <location>
        <begin position="165"/>
        <end position="210"/>
    </location>
</feature>
<dbReference type="EMBL" id="JACNIG010000281">
    <property type="protein sequence ID" value="MBC8433202.1"/>
    <property type="molecule type" value="Genomic_DNA"/>
</dbReference>
<dbReference type="PRINTS" id="PR00038">
    <property type="entry name" value="HTHLUXR"/>
</dbReference>
<dbReference type="Pfam" id="PF00196">
    <property type="entry name" value="GerE"/>
    <property type="match status" value="1"/>
</dbReference>